<dbReference type="InterPro" id="IPR001789">
    <property type="entry name" value="Sig_transdc_resp-reg_receiver"/>
</dbReference>
<dbReference type="RefSeq" id="WP_282908110.1">
    <property type="nucleotide sequence ID" value="NZ_JAGRPV010000001.1"/>
</dbReference>
<dbReference type="SUPFAM" id="SSF52172">
    <property type="entry name" value="CheY-like"/>
    <property type="match status" value="1"/>
</dbReference>
<dbReference type="PROSITE" id="PS50110">
    <property type="entry name" value="RESPONSE_REGULATORY"/>
    <property type="match status" value="1"/>
</dbReference>
<evidence type="ECO:0000313" key="12">
    <source>
        <dbReference type="Proteomes" id="UP001161691"/>
    </source>
</evidence>
<dbReference type="SMART" id="SM00342">
    <property type="entry name" value="HTH_ARAC"/>
    <property type="match status" value="1"/>
</dbReference>
<protein>
    <submittedName>
        <fullName evidence="11">Response regulator</fullName>
    </submittedName>
</protein>
<keyword evidence="12" id="KW-1185">Reference proteome</keyword>
<keyword evidence="3 8" id="KW-0597">Phosphoprotein</keyword>
<name>A0ABT6TFT3_9BACL</name>
<keyword evidence="5" id="KW-0805">Transcription regulation</keyword>
<dbReference type="InterPro" id="IPR041522">
    <property type="entry name" value="CdaR_GGDEF"/>
</dbReference>
<dbReference type="Gene3D" id="3.40.50.2300">
    <property type="match status" value="1"/>
</dbReference>
<dbReference type="PANTHER" id="PTHR42713">
    <property type="entry name" value="HISTIDINE KINASE-RELATED"/>
    <property type="match status" value="1"/>
</dbReference>
<dbReference type="Pfam" id="PF17853">
    <property type="entry name" value="GGDEF_2"/>
    <property type="match status" value="1"/>
</dbReference>
<dbReference type="Gene3D" id="1.10.10.60">
    <property type="entry name" value="Homeodomain-like"/>
    <property type="match status" value="2"/>
</dbReference>
<dbReference type="InterPro" id="IPR018060">
    <property type="entry name" value="HTH_AraC"/>
</dbReference>
<comment type="caution">
    <text evidence="11">The sequence shown here is derived from an EMBL/GenBank/DDBJ whole genome shotgun (WGS) entry which is preliminary data.</text>
</comment>
<dbReference type="SMART" id="SM00448">
    <property type="entry name" value="REC"/>
    <property type="match status" value="1"/>
</dbReference>
<dbReference type="EMBL" id="JAGRPV010000001">
    <property type="protein sequence ID" value="MDI4645158.1"/>
    <property type="molecule type" value="Genomic_DNA"/>
</dbReference>
<evidence type="ECO:0000256" key="7">
    <source>
        <dbReference type="ARBA" id="ARBA00023163"/>
    </source>
</evidence>
<evidence type="ECO:0000259" key="9">
    <source>
        <dbReference type="PROSITE" id="PS01124"/>
    </source>
</evidence>
<proteinExistence type="predicted"/>
<evidence type="ECO:0000313" key="11">
    <source>
        <dbReference type="EMBL" id="MDI4645158.1"/>
    </source>
</evidence>
<reference evidence="11" key="1">
    <citation type="submission" date="2023-04" db="EMBL/GenBank/DDBJ databases">
        <title>Comparative genomic analysis of Cohnella hashimotonis sp. nov., isolated from the International Space Station.</title>
        <authorList>
            <person name="Venkateswaran K."/>
            <person name="Simpson A."/>
        </authorList>
    </citation>
    <scope>NUCLEOTIDE SEQUENCE</scope>
    <source>
        <strain evidence="11">F6_2S_P_1</strain>
    </source>
</reference>
<dbReference type="PROSITE" id="PS00041">
    <property type="entry name" value="HTH_ARAC_FAMILY_1"/>
    <property type="match status" value="1"/>
</dbReference>
<keyword evidence="6" id="KW-0238">DNA-binding</keyword>
<gene>
    <name evidence="11" type="ORF">KB449_09315</name>
</gene>
<evidence type="ECO:0000259" key="10">
    <source>
        <dbReference type="PROSITE" id="PS50110"/>
    </source>
</evidence>
<feature type="modified residue" description="4-aspartylphosphate" evidence="8">
    <location>
        <position position="55"/>
    </location>
</feature>
<dbReference type="InterPro" id="IPR011006">
    <property type="entry name" value="CheY-like_superfamily"/>
</dbReference>
<keyword evidence="2" id="KW-0963">Cytoplasm</keyword>
<evidence type="ECO:0000256" key="4">
    <source>
        <dbReference type="ARBA" id="ARBA00023012"/>
    </source>
</evidence>
<sequence length="545" mass="61848">MLKLLLVEDELRIRKGLIHAVRWDRLGIEVCQAAGDGREALAAARQHHPDLVLTDIRMPGMDGLEFIRELRGSGSDAVVVVISGYNDFDYAREAMRLQVTEYILKPSRPAEIEQVMLRAVTKLAEIRKDRALTQSLQSAVHRSVPLLRSQTLRQWIEHPRMPGENRESLAGSLQLPFAGGAFHVGLIRIHGADVRRLQYAEGEVELLRYAALNIASELLGAFCEGKSEALQHGNDIVWVAQPPKLEADKLRLALSHLMDRIRELLKLSVSISAGDPVDSLDDLRISYEQAYERLESRMLENDGKVFLAEVQSGESQSSDSEELRLQQDISRLETRMLNLLQEDKMADVLDTKDEWLEAVRRLGQGDRIAIQGGTAAFLTSLRDRIALSPADSPDWRSPFALWLHQSSRVDSYEQLSQLMTEIVQSLARQLQARRPLHRTIASVLSMIESRYSENLTLEGLAKEAYVSTNYLSTLFKQELGINFLDYLHQYRIEAAKKLLAAEPLRIFAVASLVGYQDERYFTQMFKKWTGLTPSQYQKNMERTQL</sequence>
<dbReference type="InterPro" id="IPR051552">
    <property type="entry name" value="HptR"/>
</dbReference>
<keyword evidence="4" id="KW-0902">Two-component regulatory system</keyword>
<dbReference type="PANTHER" id="PTHR42713:SF3">
    <property type="entry name" value="TRANSCRIPTIONAL REGULATORY PROTEIN HPTR"/>
    <property type="match status" value="1"/>
</dbReference>
<dbReference type="Proteomes" id="UP001161691">
    <property type="component" value="Unassembled WGS sequence"/>
</dbReference>
<evidence type="ECO:0000256" key="6">
    <source>
        <dbReference type="ARBA" id="ARBA00023125"/>
    </source>
</evidence>
<evidence type="ECO:0000256" key="8">
    <source>
        <dbReference type="PROSITE-ProRule" id="PRU00169"/>
    </source>
</evidence>
<dbReference type="CDD" id="cd17536">
    <property type="entry name" value="REC_YesN-like"/>
    <property type="match status" value="1"/>
</dbReference>
<dbReference type="PRINTS" id="PR00032">
    <property type="entry name" value="HTHARAC"/>
</dbReference>
<evidence type="ECO:0000256" key="5">
    <source>
        <dbReference type="ARBA" id="ARBA00023015"/>
    </source>
</evidence>
<dbReference type="InterPro" id="IPR009057">
    <property type="entry name" value="Homeodomain-like_sf"/>
</dbReference>
<evidence type="ECO:0000256" key="2">
    <source>
        <dbReference type="ARBA" id="ARBA00022490"/>
    </source>
</evidence>
<keyword evidence="7" id="KW-0804">Transcription</keyword>
<comment type="subcellular location">
    <subcellularLocation>
        <location evidence="1">Cytoplasm</location>
    </subcellularLocation>
</comment>
<dbReference type="SUPFAM" id="SSF46689">
    <property type="entry name" value="Homeodomain-like"/>
    <property type="match status" value="2"/>
</dbReference>
<dbReference type="InterPro" id="IPR018062">
    <property type="entry name" value="HTH_AraC-typ_CS"/>
</dbReference>
<evidence type="ECO:0000256" key="3">
    <source>
        <dbReference type="ARBA" id="ARBA00022553"/>
    </source>
</evidence>
<dbReference type="Pfam" id="PF00072">
    <property type="entry name" value="Response_reg"/>
    <property type="match status" value="1"/>
</dbReference>
<dbReference type="InterPro" id="IPR020449">
    <property type="entry name" value="Tscrpt_reg_AraC-type_HTH"/>
</dbReference>
<evidence type="ECO:0000256" key="1">
    <source>
        <dbReference type="ARBA" id="ARBA00004496"/>
    </source>
</evidence>
<organism evidence="11 12">
    <name type="scientific">Cohnella hashimotonis</name>
    <dbReference type="NCBI Taxonomy" id="2826895"/>
    <lineage>
        <taxon>Bacteria</taxon>
        <taxon>Bacillati</taxon>
        <taxon>Bacillota</taxon>
        <taxon>Bacilli</taxon>
        <taxon>Bacillales</taxon>
        <taxon>Paenibacillaceae</taxon>
        <taxon>Cohnella</taxon>
    </lineage>
</organism>
<dbReference type="PROSITE" id="PS01124">
    <property type="entry name" value="HTH_ARAC_FAMILY_2"/>
    <property type="match status" value="1"/>
</dbReference>
<dbReference type="Pfam" id="PF12833">
    <property type="entry name" value="HTH_18"/>
    <property type="match status" value="1"/>
</dbReference>
<feature type="domain" description="Response regulatory" evidence="10">
    <location>
        <begin position="3"/>
        <end position="120"/>
    </location>
</feature>
<feature type="domain" description="HTH araC/xylS-type" evidence="9">
    <location>
        <begin position="441"/>
        <end position="539"/>
    </location>
</feature>
<accession>A0ABT6TFT3</accession>